<evidence type="ECO:0000313" key="2">
    <source>
        <dbReference type="EMBL" id="EGT48896.1"/>
    </source>
</evidence>
<dbReference type="FunCoup" id="G0N0C9">
    <property type="interactions" value="1044"/>
</dbReference>
<dbReference type="AlphaFoldDB" id="G0N0C9"/>
<dbReference type="InterPro" id="IPR053222">
    <property type="entry name" value="Zygotic_Embryogenesis-Asso"/>
</dbReference>
<dbReference type="PANTHER" id="PTHR22899:SF0">
    <property type="entry name" value="F-BOX ASSOCIATED DOMAIN-CONTAINING PROTEIN-RELATED"/>
    <property type="match status" value="1"/>
</dbReference>
<keyword evidence="3" id="KW-1185">Reference proteome</keyword>
<dbReference type="HOGENOM" id="CLU_028840_1_2_1"/>
<proteinExistence type="predicted"/>
<dbReference type="OMA" id="EDIWFKE"/>
<reference evidence="3" key="1">
    <citation type="submission" date="2011-07" db="EMBL/GenBank/DDBJ databases">
        <authorList>
            <consortium name="Caenorhabditis brenneri Sequencing and Analysis Consortium"/>
            <person name="Wilson R.K."/>
        </authorList>
    </citation>
    <scope>NUCLEOTIDE SEQUENCE [LARGE SCALE GENOMIC DNA]</scope>
    <source>
        <strain evidence="3">PB2801</strain>
    </source>
</reference>
<evidence type="ECO:0000259" key="1">
    <source>
        <dbReference type="Pfam" id="PF07735"/>
    </source>
</evidence>
<name>G0N0C9_CAEBE</name>
<dbReference type="InterPro" id="IPR012885">
    <property type="entry name" value="F-box_Sdz-33"/>
</dbReference>
<dbReference type="Pfam" id="PF07735">
    <property type="entry name" value="FBA_2"/>
    <property type="match status" value="1"/>
</dbReference>
<dbReference type="Proteomes" id="UP000008068">
    <property type="component" value="Unassembled WGS sequence"/>
</dbReference>
<dbReference type="InParanoid" id="G0N0C9"/>
<accession>G0N0C9</accession>
<protein>
    <recommendedName>
        <fullName evidence="1">Sdz-33 F-box domain-containing protein</fullName>
    </recommendedName>
</protein>
<dbReference type="EMBL" id="GL379824">
    <property type="protein sequence ID" value="EGT48896.1"/>
    <property type="molecule type" value="Genomic_DNA"/>
</dbReference>
<evidence type="ECO:0000313" key="3">
    <source>
        <dbReference type="Proteomes" id="UP000008068"/>
    </source>
</evidence>
<dbReference type="PANTHER" id="PTHR22899">
    <property type="entry name" value="CYCLIN-RELATED F-BOX FAMILY"/>
    <property type="match status" value="1"/>
</dbReference>
<organism evidence="3">
    <name type="scientific">Caenorhabditis brenneri</name>
    <name type="common">Nematode worm</name>
    <dbReference type="NCBI Taxonomy" id="135651"/>
    <lineage>
        <taxon>Eukaryota</taxon>
        <taxon>Metazoa</taxon>
        <taxon>Ecdysozoa</taxon>
        <taxon>Nematoda</taxon>
        <taxon>Chromadorea</taxon>
        <taxon>Rhabditida</taxon>
        <taxon>Rhabditina</taxon>
        <taxon>Rhabditomorpha</taxon>
        <taxon>Rhabditoidea</taxon>
        <taxon>Rhabditidae</taxon>
        <taxon>Peloderinae</taxon>
        <taxon>Caenorhabditis</taxon>
    </lineage>
</organism>
<sequence length="281" mass="33250">MNLTFYREPDMYWGLGAYGRKKKLTAAKSALVEVRNPDNHSEDTTSEWKKSDYTMKDWLKHLQDIFDIPQIEDIWFKENSSEFDIGDIKEALGNATEFYIENTGCMIFSQMILEKFFPIESLTINTRNFRDSKIPPSLLIQNHTYLSIYKTGENVVPITLNQLLLINSKDINVESLQITSKQINEFIKLWQQGSNPRMEHLRFKYYNIEEDDVMKGIKHEVIPYNQRRLFQSTGLAEPYEIDGGFDFYSMNGVKATIEFNWDWYSFYFDMFVWFDHCVVES</sequence>
<feature type="domain" description="Sdz-33 F-box" evidence="1">
    <location>
        <begin position="136"/>
        <end position="203"/>
    </location>
</feature>
<gene>
    <name evidence="2" type="ORF">CAEBREN_02721</name>
</gene>